<feature type="region of interest" description="Disordered" evidence="1">
    <location>
        <begin position="148"/>
        <end position="333"/>
    </location>
</feature>
<feature type="compositionally biased region" description="Polar residues" evidence="1">
    <location>
        <begin position="39"/>
        <end position="48"/>
    </location>
</feature>
<feature type="compositionally biased region" description="Basic and acidic residues" evidence="1">
    <location>
        <begin position="203"/>
        <end position="222"/>
    </location>
</feature>
<dbReference type="Proteomes" id="UP001265315">
    <property type="component" value="Unassembled WGS sequence"/>
</dbReference>
<feature type="compositionally biased region" description="Basic and acidic residues" evidence="1">
    <location>
        <begin position="273"/>
        <end position="283"/>
    </location>
</feature>
<feature type="compositionally biased region" description="Polar residues" evidence="1">
    <location>
        <begin position="189"/>
        <end position="199"/>
    </location>
</feature>
<evidence type="ECO:0000256" key="1">
    <source>
        <dbReference type="SAM" id="MobiDB-lite"/>
    </source>
</evidence>
<comment type="caution">
    <text evidence="2">The sequence shown here is derived from an EMBL/GenBank/DDBJ whole genome shotgun (WGS) entry which is preliminary data.</text>
</comment>
<dbReference type="RefSeq" id="WP_129565568.1">
    <property type="nucleotide sequence ID" value="NZ_JAGIPM010000010.1"/>
</dbReference>
<reference evidence="2" key="1">
    <citation type="submission" date="2023-07" db="EMBL/GenBank/DDBJ databases">
        <title>Sorghum-associated microbial communities from plants grown in Nebraska, USA.</title>
        <authorList>
            <person name="Schachtman D."/>
        </authorList>
    </citation>
    <scope>NUCLEOTIDE SEQUENCE</scope>
    <source>
        <strain evidence="2">1457</strain>
    </source>
</reference>
<evidence type="ECO:0000313" key="2">
    <source>
        <dbReference type="EMBL" id="MDR6705343.1"/>
    </source>
</evidence>
<feature type="region of interest" description="Disordered" evidence="1">
    <location>
        <begin position="1"/>
        <end position="25"/>
    </location>
</feature>
<feature type="compositionally biased region" description="Low complexity" evidence="1">
    <location>
        <begin position="224"/>
        <end position="257"/>
    </location>
</feature>
<gene>
    <name evidence="2" type="ORF">J2W61_005218</name>
</gene>
<protein>
    <submittedName>
        <fullName evidence="2">Uncharacterized protein</fullName>
    </submittedName>
</protein>
<proteinExistence type="predicted"/>
<name>A0AAW8M1N4_AGRTU</name>
<evidence type="ECO:0000313" key="3">
    <source>
        <dbReference type="Proteomes" id="UP001265315"/>
    </source>
</evidence>
<sequence>MANTDTGNGPLTTPQDEARPPKRGLMSGLKAIVKRVSNTWSRSPQIDSPTRAEYTAPAPPVADQGQNISKPQAEAKHQQPVAESIKLEYADKIPQAYVPHEENQERLRGQLRGKMRTLDEQQAARKEAAAVAAALVKVKEIRPSGEIIYKGAPSLSPGDTIYPGKRPPPPQSRTPSVDAGVPPLPSPTDAYQTAQTFSARSIRAHEVRVVDIPPSKKSESQRLSRTPSASTISSTTSASSVFSNSSNSSVETTASSVGSMPPPLSSAVNASHKAPEKSIKPREVQTVGIPSSNRPEDARTRPSPTDLSVTEDHQKSFSRPSLDPRGRPVGRGI</sequence>
<organism evidence="2 3">
    <name type="scientific">Agrobacterium tumefaciens</name>
    <dbReference type="NCBI Taxonomy" id="358"/>
    <lineage>
        <taxon>Bacteria</taxon>
        <taxon>Pseudomonadati</taxon>
        <taxon>Pseudomonadota</taxon>
        <taxon>Alphaproteobacteria</taxon>
        <taxon>Hyphomicrobiales</taxon>
        <taxon>Rhizobiaceae</taxon>
        <taxon>Rhizobium/Agrobacterium group</taxon>
        <taxon>Agrobacterium</taxon>
        <taxon>Agrobacterium tumefaciens complex</taxon>
    </lineage>
</organism>
<feature type="compositionally biased region" description="Polar residues" evidence="1">
    <location>
        <begin position="1"/>
        <end position="15"/>
    </location>
</feature>
<accession>A0AAW8M1N4</accession>
<dbReference type="EMBL" id="JAVDSW010000009">
    <property type="protein sequence ID" value="MDR6705343.1"/>
    <property type="molecule type" value="Genomic_DNA"/>
</dbReference>
<feature type="region of interest" description="Disordered" evidence="1">
    <location>
        <begin position="39"/>
        <end position="81"/>
    </location>
</feature>
<dbReference type="AlphaFoldDB" id="A0AAW8M1N4"/>